<dbReference type="InterPro" id="IPR050536">
    <property type="entry name" value="DtxR_MntR_Metal-Reg"/>
</dbReference>
<dbReference type="Gene3D" id="1.10.60.10">
    <property type="entry name" value="Iron dependent repressor, metal binding and dimerisation domain"/>
    <property type="match status" value="1"/>
</dbReference>
<dbReference type="RefSeq" id="WP_221230675.1">
    <property type="nucleotide sequence ID" value="NZ_JACHOR010000004.1"/>
</dbReference>
<evidence type="ECO:0000256" key="5">
    <source>
        <dbReference type="ARBA" id="ARBA00022490"/>
    </source>
</evidence>
<name>A0A7W9CK77_9CAUL</name>
<keyword evidence="7" id="KW-0805">Transcription regulation</keyword>
<dbReference type="GO" id="GO:0046914">
    <property type="term" value="F:transition metal ion binding"/>
    <property type="evidence" value="ECO:0007669"/>
    <property type="project" value="InterPro"/>
</dbReference>
<dbReference type="EMBL" id="JACHOR010000004">
    <property type="protein sequence ID" value="MBB5747129.1"/>
    <property type="molecule type" value="Genomic_DNA"/>
</dbReference>
<gene>
    <name evidence="15" type="ORF">GGR13_002736</name>
</gene>
<evidence type="ECO:0000256" key="13">
    <source>
        <dbReference type="ARBA" id="ARBA00032593"/>
    </source>
</evidence>
<evidence type="ECO:0000256" key="4">
    <source>
        <dbReference type="ARBA" id="ARBA00022386"/>
    </source>
</evidence>
<dbReference type="SMART" id="SM00529">
    <property type="entry name" value="HTH_DTXR"/>
    <property type="match status" value="1"/>
</dbReference>
<dbReference type="AlphaFoldDB" id="A0A7W9CK77"/>
<evidence type="ECO:0000313" key="16">
    <source>
        <dbReference type="Proteomes" id="UP000545037"/>
    </source>
</evidence>
<sequence>MTEATGAARRAAAFQRMRDAHSTEMAEDYVELIGDLIVETGEARLTDLAENLGVTHATAAKVVQRLAREGLVESRPYRSIFLTQAGETMATASRERHRIVLQFLLAMGVSERVAEADSEGIEHHVSAETLEMFERLTRERTPG</sequence>
<evidence type="ECO:0000256" key="3">
    <source>
        <dbReference type="ARBA" id="ARBA00011738"/>
    </source>
</evidence>
<evidence type="ECO:0000256" key="1">
    <source>
        <dbReference type="ARBA" id="ARBA00004496"/>
    </source>
</evidence>
<dbReference type="InterPro" id="IPR036390">
    <property type="entry name" value="WH_DNA-bd_sf"/>
</dbReference>
<dbReference type="NCBIfam" id="NF008273">
    <property type="entry name" value="PRK11050.1"/>
    <property type="match status" value="1"/>
</dbReference>
<comment type="subcellular location">
    <subcellularLocation>
        <location evidence="1">Cytoplasm</location>
    </subcellularLocation>
</comment>
<evidence type="ECO:0000256" key="10">
    <source>
        <dbReference type="ARBA" id="ARBA00023163"/>
    </source>
</evidence>
<dbReference type="Pfam" id="PF02742">
    <property type="entry name" value="Fe_dep_repr_C"/>
    <property type="match status" value="1"/>
</dbReference>
<comment type="caution">
    <text evidence="15">The sequence shown here is derived from an EMBL/GenBank/DDBJ whole genome shotgun (WGS) entry which is preliminary data.</text>
</comment>
<dbReference type="Pfam" id="PF01325">
    <property type="entry name" value="Fe_dep_repress"/>
    <property type="match status" value="1"/>
</dbReference>
<dbReference type="InterPro" id="IPR022687">
    <property type="entry name" value="HTH_DTXR"/>
</dbReference>
<keyword evidence="9" id="KW-0010">Activator</keyword>
<organism evidence="15 16">
    <name type="scientific">Brevundimonas variabilis</name>
    <dbReference type="NCBI Taxonomy" id="74312"/>
    <lineage>
        <taxon>Bacteria</taxon>
        <taxon>Pseudomonadati</taxon>
        <taxon>Pseudomonadota</taxon>
        <taxon>Alphaproteobacteria</taxon>
        <taxon>Caulobacterales</taxon>
        <taxon>Caulobacteraceae</taxon>
        <taxon>Brevundimonas</taxon>
    </lineage>
</organism>
<evidence type="ECO:0000256" key="11">
    <source>
        <dbReference type="ARBA" id="ARBA00023211"/>
    </source>
</evidence>
<dbReference type="Proteomes" id="UP000545037">
    <property type="component" value="Unassembled WGS sequence"/>
</dbReference>
<dbReference type="GO" id="GO:0005737">
    <property type="term" value="C:cytoplasm"/>
    <property type="evidence" value="ECO:0007669"/>
    <property type="project" value="UniProtKB-SubCell"/>
</dbReference>
<keyword evidence="5" id="KW-0963">Cytoplasm</keyword>
<evidence type="ECO:0000256" key="2">
    <source>
        <dbReference type="ARBA" id="ARBA00007871"/>
    </source>
</evidence>
<reference evidence="15 16" key="1">
    <citation type="submission" date="2020-08" db="EMBL/GenBank/DDBJ databases">
        <title>Genomic Encyclopedia of Type Strains, Phase IV (KMG-IV): sequencing the most valuable type-strain genomes for metagenomic binning, comparative biology and taxonomic classification.</title>
        <authorList>
            <person name="Goeker M."/>
        </authorList>
    </citation>
    <scope>NUCLEOTIDE SEQUENCE [LARGE SCALE GENOMIC DNA]</scope>
    <source>
        <strain evidence="15 16">DSM 4737</strain>
    </source>
</reference>
<dbReference type="SUPFAM" id="SSF46785">
    <property type="entry name" value="Winged helix' DNA-binding domain"/>
    <property type="match status" value="1"/>
</dbReference>
<dbReference type="GO" id="GO:0003677">
    <property type="term" value="F:DNA binding"/>
    <property type="evidence" value="ECO:0007669"/>
    <property type="project" value="UniProtKB-KW"/>
</dbReference>
<dbReference type="PROSITE" id="PS50944">
    <property type="entry name" value="HTH_DTXR"/>
    <property type="match status" value="1"/>
</dbReference>
<feature type="domain" description="HTH dtxR-type" evidence="14">
    <location>
        <begin position="23"/>
        <end position="83"/>
    </location>
</feature>
<evidence type="ECO:0000259" key="14">
    <source>
        <dbReference type="PROSITE" id="PS50944"/>
    </source>
</evidence>
<proteinExistence type="inferred from homology"/>
<evidence type="ECO:0000256" key="9">
    <source>
        <dbReference type="ARBA" id="ARBA00023159"/>
    </source>
</evidence>
<dbReference type="InterPro" id="IPR036388">
    <property type="entry name" value="WH-like_DNA-bd_sf"/>
</dbReference>
<evidence type="ECO:0000256" key="6">
    <source>
        <dbReference type="ARBA" id="ARBA00022491"/>
    </source>
</evidence>
<comment type="subunit">
    <text evidence="3">Homodimer.</text>
</comment>
<keyword evidence="16" id="KW-1185">Reference proteome</keyword>
<keyword evidence="6" id="KW-0678">Repressor</keyword>
<comment type="similarity">
    <text evidence="2">Belongs to the DtxR/MntR family.</text>
</comment>
<keyword evidence="10" id="KW-0804">Transcription</keyword>
<dbReference type="InterPro" id="IPR001367">
    <property type="entry name" value="Fe_dep_repressor"/>
</dbReference>
<comment type="function">
    <text evidence="12">In the presence of manganese, represses expression of mntH and mntS. Up-regulates expression of mntP.</text>
</comment>
<dbReference type="Gene3D" id="1.10.10.10">
    <property type="entry name" value="Winged helix-like DNA-binding domain superfamily/Winged helix DNA-binding domain"/>
    <property type="match status" value="1"/>
</dbReference>
<dbReference type="InterPro" id="IPR022689">
    <property type="entry name" value="Iron_dep_repressor"/>
</dbReference>
<dbReference type="PANTHER" id="PTHR33238:SF11">
    <property type="entry name" value="TRANSCRIPTIONAL REGULATOR MNTR"/>
    <property type="match status" value="1"/>
</dbReference>
<evidence type="ECO:0000313" key="15">
    <source>
        <dbReference type="EMBL" id="MBB5747129.1"/>
    </source>
</evidence>
<keyword evidence="8" id="KW-0238">DNA-binding</keyword>
<evidence type="ECO:0000256" key="7">
    <source>
        <dbReference type="ARBA" id="ARBA00023015"/>
    </source>
</evidence>
<protein>
    <recommendedName>
        <fullName evidence="4">Transcriptional regulator MntR</fullName>
    </recommendedName>
    <alternativeName>
        <fullName evidence="13">Manganese transport regulator</fullName>
    </alternativeName>
</protein>
<keyword evidence="11" id="KW-0464">Manganese</keyword>
<dbReference type="GO" id="GO:0003700">
    <property type="term" value="F:DNA-binding transcription factor activity"/>
    <property type="evidence" value="ECO:0007669"/>
    <property type="project" value="InterPro"/>
</dbReference>
<accession>A0A7W9CK77</accession>
<evidence type="ECO:0000256" key="8">
    <source>
        <dbReference type="ARBA" id="ARBA00023125"/>
    </source>
</evidence>
<dbReference type="GO" id="GO:0046983">
    <property type="term" value="F:protein dimerization activity"/>
    <property type="evidence" value="ECO:0007669"/>
    <property type="project" value="InterPro"/>
</dbReference>
<evidence type="ECO:0000256" key="12">
    <source>
        <dbReference type="ARBA" id="ARBA00025185"/>
    </source>
</evidence>
<dbReference type="InterPro" id="IPR036421">
    <property type="entry name" value="Fe_dep_repressor_sf"/>
</dbReference>
<dbReference type="PANTHER" id="PTHR33238">
    <property type="entry name" value="IRON (METAL) DEPENDENT REPRESSOR, DTXR FAMILY"/>
    <property type="match status" value="1"/>
</dbReference>